<reference evidence="2 3" key="1">
    <citation type="submission" date="2024-04" db="EMBL/GenBank/DDBJ databases">
        <title>Novel genus in family Flammeovirgaceae.</title>
        <authorList>
            <person name="Nguyen T.H."/>
            <person name="Vuong T.Q."/>
            <person name="Le H."/>
            <person name="Kim S.-G."/>
        </authorList>
    </citation>
    <scope>NUCLEOTIDE SEQUENCE [LARGE SCALE GENOMIC DNA]</scope>
    <source>
        <strain evidence="2 3">JCM 23209</strain>
    </source>
</reference>
<gene>
    <name evidence="2" type="ORF">AAG747_02375</name>
</gene>
<organism evidence="2 3">
    <name type="scientific">Rapidithrix thailandica</name>
    <dbReference type="NCBI Taxonomy" id="413964"/>
    <lineage>
        <taxon>Bacteria</taxon>
        <taxon>Pseudomonadati</taxon>
        <taxon>Bacteroidota</taxon>
        <taxon>Cytophagia</taxon>
        <taxon>Cytophagales</taxon>
        <taxon>Flammeovirgaceae</taxon>
        <taxon>Rapidithrix</taxon>
    </lineage>
</organism>
<evidence type="ECO:0000313" key="3">
    <source>
        <dbReference type="Proteomes" id="UP001403385"/>
    </source>
</evidence>
<comment type="caution">
    <text evidence="2">The sequence shown here is derived from an EMBL/GenBank/DDBJ whole genome shotgun (WGS) entry which is preliminary data.</text>
</comment>
<sequence>MKLHSILLSVAVAFILIAIHQSFYYGIQKSYWLFMIPGFIWLWIQYRKRSNS</sequence>
<dbReference type="RefSeq" id="WP_346819518.1">
    <property type="nucleotide sequence ID" value="NZ_JBDKWZ010000001.1"/>
</dbReference>
<dbReference type="EMBL" id="JBDKWZ010000001">
    <property type="protein sequence ID" value="MEN7546736.1"/>
    <property type="molecule type" value="Genomic_DNA"/>
</dbReference>
<evidence type="ECO:0000313" key="2">
    <source>
        <dbReference type="EMBL" id="MEN7546736.1"/>
    </source>
</evidence>
<keyword evidence="1" id="KW-0812">Transmembrane</keyword>
<dbReference type="Proteomes" id="UP001403385">
    <property type="component" value="Unassembled WGS sequence"/>
</dbReference>
<feature type="transmembrane region" description="Helical" evidence="1">
    <location>
        <begin position="30"/>
        <end position="46"/>
    </location>
</feature>
<keyword evidence="3" id="KW-1185">Reference proteome</keyword>
<protein>
    <submittedName>
        <fullName evidence="2">Uncharacterized protein</fullName>
    </submittedName>
</protein>
<dbReference type="AlphaFoldDB" id="A0AAW9S0R2"/>
<evidence type="ECO:0000256" key="1">
    <source>
        <dbReference type="SAM" id="Phobius"/>
    </source>
</evidence>
<keyword evidence="1" id="KW-1133">Transmembrane helix</keyword>
<accession>A0AAW9S0R2</accession>
<feature type="transmembrane region" description="Helical" evidence="1">
    <location>
        <begin position="7"/>
        <end position="24"/>
    </location>
</feature>
<name>A0AAW9S0R2_9BACT</name>
<keyword evidence="1" id="KW-0472">Membrane</keyword>
<proteinExistence type="predicted"/>